<protein>
    <submittedName>
        <fullName evidence="2">Uncharacterized protein</fullName>
    </submittedName>
</protein>
<organism evidence="2 3">
    <name type="scientific">Polarella glacialis</name>
    <name type="common">Dinoflagellate</name>
    <dbReference type="NCBI Taxonomy" id="89957"/>
    <lineage>
        <taxon>Eukaryota</taxon>
        <taxon>Sar</taxon>
        <taxon>Alveolata</taxon>
        <taxon>Dinophyceae</taxon>
        <taxon>Suessiales</taxon>
        <taxon>Suessiaceae</taxon>
        <taxon>Polarella</taxon>
    </lineage>
</organism>
<feature type="compositionally biased region" description="Polar residues" evidence="1">
    <location>
        <begin position="183"/>
        <end position="194"/>
    </location>
</feature>
<evidence type="ECO:0000313" key="2">
    <source>
        <dbReference type="EMBL" id="CAE8599450.1"/>
    </source>
</evidence>
<proteinExistence type="predicted"/>
<comment type="caution">
    <text evidence="2">The sequence shown here is derived from an EMBL/GenBank/DDBJ whole genome shotgun (WGS) entry which is preliminary data.</text>
</comment>
<accession>A0A813ELY5</accession>
<keyword evidence="3" id="KW-1185">Reference proteome</keyword>
<evidence type="ECO:0000256" key="1">
    <source>
        <dbReference type="SAM" id="MobiDB-lite"/>
    </source>
</evidence>
<gene>
    <name evidence="2" type="ORF">PGLA1383_LOCUS17797</name>
</gene>
<feature type="region of interest" description="Disordered" evidence="1">
    <location>
        <begin position="1"/>
        <end position="23"/>
    </location>
</feature>
<sequence length="215" mass="23317">MSRSPAARDSAHSPKSTRRGGAANIRDALVSLRTPGLQDHVLQGLSTALKSRVKAAAHSAVPNKISLGFDEDITLQDVIELIEMLGDSSAEREEQERMIRSQRLRLSRLLSRNNSSQGRPGLDKEGFILLAGPLLGVQLPALQEQSMVPDPDRLNSMHSFNIAKKSLISTFFSADPEASIGTQAFSRQTSGLRTNDSEAEEAFDSMGPDSDGYVK</sequence>
<name>A0A813ELY5_POLGL</name>
<reference evidence="2" key="1">
    <citation type="submission" date="2021-02" db="EMBL/GenBank/DDBJ databases">
        <authorList>
            <person name="Dougan E. K."/>
            <person name="Rhodes N."/>
            <person name="Thang M."/>
            <person name="Chan C."/>
        </authorList>
    </citation>
    <scope>NUCLEOTIDE SEQUENCE</scope>
</reference>
<dbReference type="EMBL" id="CAJNNV010011127">
    <property type="protein sequence ID" value="CAE8599450.1"/>
    <property type="molecule type" value="Genomic_DNA"/>
</dbReference>
<feature type="non-terminal residue" evidence="2">
    <location>
        <position position="215"/>
    </location>
</feature>
<feature type="region of interest" description="Disordered" evidence="1">
    <location>
        <begin position="183"/>
        <end position="215"/>
    </location>
</feature>
<dbReference type="Proteomes" id="UP000654075">
    <property type="component" value="Unassembled WGS sequence"/>
</dbReference>
<dbReference type="AlphaFoldDB" id="A0A813ELY5"/>
<evidence type="ECO:0000313" key="3">
    <source>
        <dbReference type="Proteomes" id="UP000654075"/>
    </source>
</evidence>